<dbReference type="InterPro" id="IPR001214">
    <property type="entry name" value="SET_dom"/>
</dbReference>
<dbReference type="PROSITE" id="PS51805">
    <property type="entry name" value="EPHD"/>
    <property type="match status" value="1"/>
</dbReference>
<dbReference type="SUPFAM" id="SSF82199">
    <property type="entry name" value="SET domain"/>
    <property type="match status" value="1"/>
</dbReference>
<dbReference type="FunFam" id="3.30.160.360:FF:000001">
    <property type="entry name" value="Histone-lysine N-methyltransferase"/>
    <property type="match status" value="1"/>
</dbReference>
<feature type="region of interest" description="Disordered" evidence="15">
    <location>
        <begin position="426"/>
        <end position="458"/>
    </location>
</feature>
<dbReference type="Gene3D" id="3.30.40.10">
    <property type="entry name" value="Zinc/RING finger domain, C3HC4 (zinc finger)"/>
    <property type="match status" value="1"/>
</dbReference>
<dbReference type="InterPro" id="IPR046341">
    <property type="entry name" value="SET_dom_sf"/>
</dbReference>
<evidence type="ECO:0000256" key="9">
    <source>
        <dbReference type="ARBA" id="ARBA00022833"/>
    </source>
</evidence>
<evidence type="ECO:0000256" key="1">
    <source>
        <dbReference type="ARBA" id="ARBA00004123"/>
    </source>
</evidence>
<dbReference type="InterPro" id="IPR003889">
    <property type="entry name" value="FYrich_C"/>
</dbReference>
<keyword evidence="3" id="KW-0489">Methyltransferase</keyword>
<keyword evidence="11" id="KW-0805">Transcription regulation</keyword>
<evidence type="ECO:0000256" key="12">
    <source>
        <dbReference type="ARBA" id="ARBA00023159"/>
    </source>
</evidence>
<dbReference type="Pfam" id="PF05965">
    <property type="entry name" value="FYRC"/>
    <property type="match status" value="1"/>
</dbReference>
<evidence type="ECO:0000313" key="19">
    <source>
        <dbReference type="EMBL" id="KOF85794.1"/>
    </source>
</evidence>
<evidence type="ECO:0000256" key="7">
    <source>
        <dbReference type="ARBA" id="ARBA00022737"/>
    </source>
</evidence>
<evidence type="ECO:0000256" key="3">
    <source>
        <dbReference type="ARBA" id="ARBA00022603"/>
    </source>
</evidence>
<feature type="compositionally biased region" description="Low complexity" evidence="15">
    <location>
        <begin position="74"/>
        <end position="87"/>
    </location>
</feature>
<dbReference type="SMART" id="SM00317">
    <property type="entry name" value="SET"/>
    <property type="match status" value="1"/>
</dbReference>
<keyword evidence="13" id="KW-0804">Transcription</keyword>
<evidence type="ECO:0000259" key="18">
    <source>
        <dbReference type="PROSITE" id="PS51805"/>
    </source>
</evidence>
<evidence type="ECO:0000256" key="8">
    <source>
        <dbReference type="ARBA" id="ARBA00022771"/>
    </source>
</evidence>
<dbReference type="PROSITE" id="PS51543">
    <property type="entry name" value="FYRC"/>
    <property type="match status" value="1"/>
</dbReference>
<dbReference type="GO" id="GO:0032259">
    <property type="term" value="P:methylation"/>
    <property type="evidence" value="ECO:0007669"/>
    <property type="project" value="UniProtKB-KW"/>
</dbReference>
<dbReference type="PANTHER" id="PTHR45888:SF6">
    <property type="entry name" value="HL01030P-RELATED"/>
    <property type="match status" value="1"/>
</dbReference>
<feature type="domain" description="PHD-type" evidence="18">
    <location>
        <begin position="1028"/>
        <end position="1136"/>
    </location>
</feature>
<keyword evidence="5" id="KW-0949">S-adenosyl-L-methionine</keyword>
<feature type="region of interest" description="Disordered" evidence="15">
    <location>
        <begin position="926"/>
        <end position="982"/>
    </location>
</feature>
<feature type="region of interest" description="Disordered" evidence="15">
    <location>
        <begin position="586"/>
        <end position="624"/>
    </location>
</feature>
<feature type="compositionally biased region" description="Polar residues" evidence="15">
    <location>
        <begin position="52"/>
        <end position="73"/>
    </location>
</feature>
<feature type="domain" description="Post-SET" evidence="17">
    <location>
        <begin position="1525"/>
        <end position="1541"/>
    </location>
</feature>
<dbReference type="CDD" id="cd19171">
    <property type="entry name" value="SET_KMT2C_2D"/>
    <property type="match status" value="1"/>
</dbReference>
<dbReference type="InterPro" id="IPR013083">
    <property type="entry name" value="Znf_RING/FYVE/PHD"/>
</dbReference>
<dbReference type="CDD" id="cd15666">
    <property type="entry name" value="ePHD2_KMT2C_like"/>
    <property type="match status" value="1"/>
</dbReference>
<feature type="region of interest" description="Disordered" evidence="15">
    <location>
        <begin position="27"/>
        <end position="87"/>
    </location>
</feature>
<dbReference type="Gene3D" id="2.170.270.10">
    <property type="entry name" value="SET domain"/>
    <property type="match status" value="1"/>
</dbReference>
<dbReference type="InterPro" id="IPR034732">
    <property type="entry name" value="EPHD"/>
</dbReference>
<dbReference type="SMART" id="SM00542">
    <property type="entry name" value="FYRC"/>
    <property type="match status" value="1"/>
</dbReference>
<dbReference type="STRING" id="37653.A0A0L8H9Q3"/>
<protein>
    <recommendedName>
        <fullName evidence="20">Histone-lysine N-methyltransferase</fullName>
    </recommendedName>
</protein>
<evidence type="ECO:0000259" key="17">
    <source>
        <dbReference type="PROSITE" id="PS50868"/>
    </source>
</evidence>
<dbReference type="GO" id="GO:0003713">
    <property type="term" value="F:transcription coactivator activity"/>
    <property type="evidence" value="ECO:0007669"/>
    <property type="project" value="TreeGrafter"/>
</dbReference>
<feature type="domain" description="SET" evidence="16">
    <location>
        <begin position="1401"/>
        <end position="1517"/>
    </location>
</feature>
<feature type="compositionally biased region" description="Polar residues" evidence="15">
    <location>
        <begin position="149"/>
        <end position="164"/>
    </location>
</feature>
<dbReference type="FunFam" id="2.170.270.10:FF:000003">
    <property type="entry name" value="Histone-lysine N-methyltransferase"/>
    <property type="match status" value="1"/>
</dbReference>
<dbReference type="SMART" id="SM00249">
    <property type="entry name" value="PHD"/>
    <property type="match status" value="1"/>
</dbReference>
<feature type="compositionally biased region" description="Low complexity" evidence="15">
    <location>
        <begin position="329"/>
        <end position="343"/>
    </location>
</feature>
<dbReference type="OrthoDB" id="308383at2759"/>
<dbReference type="FunFam" id="3.30.40.10:FF:000002">
    <property type="entry name" value="Histone-lysine N-methyltransferase"/>
    <property type="match status" value="1"/>
</dbReference>
<feature type="compositionally biased region" description="Low complexity" evidence="15">
    <location>
        <begin position="960"/>
        <end position="975"/>
    </location>
</feature>
<dbReference type="GO" id="GO:0044666">
    <property type="term" value="C:MLL3/4 complex"/>
    <property type="evidence" value="ECO:0007669"/>
    <property type="project" value="TreeGrafter"/>
</dbReference>
<evidence type="ECO:0000256" key="6">
    <source>
        <dbReference type="ARBA" id="ARBA00022723"/>
    </source>
</evidence>
<dbReference type="Gene3D" id="3.30.160.360">
    <property type="match status" value="1"/>
</dbReference>
<keyword evidence="7" id="KW-0677">Repeat</keyword>
<keyword evidence="6" id="KW-0479">Metal-binding</keyword>
<accession>A0A0L8H9Q3</accession>
<keyword evidence="10" id="KW-0156">Chromatin regulator</keyword>
<organism evidence="19">
    <name type="scientific">Octopus bimaculoides</name>
    <name type="common">California two-spotted octopus</name>
    <dbReference type="NCBI Taxonomy" id="37653"/>
    <lineage>
        <taxon>Eukaryota</taxon>
        <taxon>Metazoa</taxon>
        <taxon>Spiralia</taxon>
        <taxon>Lophotrochozoa</taxon>
        <taxon>Mollusca</taxon>
        <taxon>Cephalopoda</taxon>
        <taxon>Coleoidea</taxon>
        <taxon>Octopodiformes</taxon>
        <taxon>Octopoda</taxon>
        <taxon>Incirrata</taxon>
        <taxon>Octopodidae</taxon>
        <taxon>Octopus</taxon>
    </lineage>
</organism>
<dbReference type="PANTHER" id="PTHR45888">
    <property type="entry name" value="HL01030P-RELATED"/>
    <property type="match status" value="1"/>
</dbReference>
<name>A0A0L8H9Q3_OCTBM</name>
<sequence length="1541" mass="170599">MDLNFKPQSETDRRIIEILYTNVQLQKEEQAKQQQQQQQQHNGGKNSGKALASSNRQSPATNTMVPESNLTVPQASGQYSQQFQQQNLGQQATNSAIQPVVPTTITSLMSSLAPPLPKSPPPPLPPLPPPPPPPPPPLPEHSPPAVPSSPQVLHTSQQSNNGQEVDSKEGLTVSNFPQSSSFSSTSNLSLDGQRISSTNVRSFVNPTGSEAYTKDSINKGVPMHHLGVDVSATNTSVGSSLPITTLSHVHMQQQQAASHVSTFNIKKEPEDVVSLPDKCEVKSEIDAVASIVDSKGNQNVLLKQLLASSAHNPTSAVAAAVVATVNSSAAVQAPTRTTPSASSRTEEADEDSSLTPDQLRQLELIDNMPLCKETVINEESAEYCNLNVEEQAKLWEKRKQEVALKKKKEKKKCIVEEDKKGKKKIISEFGMKEKRKKSQKKESEGQGPKKRAKKSKSSEDYDTYIDSFMAQLKNMPMVSLQEPTVNINHHICPVVGYFSDENRLSGSYGAGYLEAPVTEQQRYHLTTEQVAAAAAARAGVNTGGTVTTPGNTGVTASANKTNTSDWLQAGNTSVVGLNYPKYTPVLPPPPLIEPRLDHPSRSSDSPDTIISSSSPETVLEGDDFPALRPIDPAVRETSSPILPLIQPIPVRPCITSVKEENKLSSDLDTKIICKKEMDLVSSWPEFSLGEKTQNYSDLSGKLIEKDSLSAKMPTLSSSLARPFKNLTQQVSVTLTLKATAEDDIGGVISAIADLLKIAVPPYEISETPSPEVLKYNMTHKEEAVSIQSIQSMVKSKPKFCRHCDWAVLSPGIRKKKTELPFITKEEQDSEDEEITFCSKNCYLQFAITHRSALPEETKEGGDIIEHKSALADHTTVSSVGGTVTATTCTTTVATTTTTSTADAAATTAVTTTVAVTTTAISKTTTSIAASECTSPQGKREENVTTNSVSRLCGKRRRRSSSNSVESQSTSSTSPVPSQPAPKKWKDVRWRKWDIIFGTLKLQTRDELDPKFWESIGVILPRNPNLEDIRKCAFCHTHGDGSSNGPARLLNLDVDKWTHLNCALWSHEVYETLNGALINVEQSYRRGLSLECSICHKNGATLGCFKFRCSNIYHLGCAIKDGCVFYQDKTLFCPSHVPKNNQENELKSLVVFRRVYVCREEGKQVASMVHEEDSRFTLRIGSLILHSVGQLLPHQIQTGKFHSRECIYPVGFKSSRFYWSMRQLHRRCRYVCSVHDKEGHPEFVLKIVEKGFEDVIIKDNSPKCVWMHVLEALQKMRKEAELVKIFPNFITGDDLFGLTEPSVVRVIESLPGTDLLQNYNFRFGRSNLIEMPLTINPTGCARSEPKLRTHFKKPHTLQTSITSRSLPTTVTGVSGDVNSPYMKQFVHSKSQQYRRLKTEWRNNVYLARSRIQGLGLFSARDLDKHTMVIEYIGDLIRNEVANKREIVYEAQNRGVYMFRSDTDTVIDATMVGGLARYINHSCNPNCVAEVVPFEKESKIIIITSRKIVRGEELTYDYKFDFEDDQHKIPCLCGAPNCRKWMN</sequence>
<dbReference type="InterPro" id="IPR003616">
    <property type="entry name" value="Post-SET_dom"/>
</dbReference>
<dbReference type="Pfam" id="PF00856">
    <property type="entry name" value="SET"/>
    <property type="match status" value="1"/>
</dbReference>
<keyword evidence="8" id="KW-0863">Zinc-finger</keyword>
<evidence type="ECO:0000256" key="11">
    <source>
        <dbReference type="ARBA" id="ARBA00023015"/>
    </source>
</evidence>
<dbReference type="PROSITE" id="PS51542">
    <property type="entry name" value="FYRN"/>
    <property type="match status" value="1"/>
</dbReference>
<evidence type="ECO:0000256" key="4">
    <source>
        <dbReference type="ARBA" id="ARBA00022679"/>
    </source>
</evidence>
<dbReference type="Pfam" id="PF13832">
    <property type="entry name" value="zf-HC5HC2H_2"/>
    <property type="match status" value="1"/>
</dbReference>
<feature type="compositionally biased region" description="Low complexity" evidence="15">
    <location>
        <begin position="174"/>
        <end position="190"/>
    </location>
</feature>
<dbReference type="EMBL" id="KQ418807">
    <property type="protein sequence ID" value="KOF85794.1"/>
    <property type="molecule type" value="Genomic_DNA"/>
</dbReference>
<evidence type="ECO:0000256" key="15">
    <source>
        <dbReference type="SAM" id="MobiDB-lite"/>
    </source>
</evidence>
<evidence type="ECO:0000256" key="14">
    <source>
        <dbReference type="ARBA" id="ARBA00023242"/>
    </source>
</evidence>
<evidence type="ECO:0000256" key="13">
    <source>
        <dbReference type="ARBA" id="ARBA00023163"/>
    </source>
</evidence>
<keyword evidence="12" id="KW-0010">Activator</keyword>
<keyword evidence="14" id="KW-0539">Nucleus</keyword>
<dbReference type="Pfam" id="PF05964">
    <property type="entry name" value="FYRN"/>
    <property type="match status" value="1"/>
</dbReference>
<dbReference type="GO" id="GO:0008270">
    <property type="term" value="F:zinc ion binding"/>
    <property type="evidence" value="ECO:0007669"/>
    <property type="project" value="UniProtKB-KW"/>
</dbReference>
<dbReference type="GO" id="GO:0045944">
    <property type="term" value="P:positive regulation of transcription by RNA polymerase II"/>
    <property type="evidence" value="ECO:0007669"/>
    <property type="project" value="TreeGrafter"/>
</dbReference>
<evidence type="ECO:0000256" key="5">
    <source>
        <dbReference type="ARBA" id="ARBA00022691"/>
    </source>
</evidence>
<dbReference type="GO" id="GO:0042800">
    <property type="term" value="F:histone H3K4 methyltransferase activity"/>
    <property type="evidence" value="ECO:0007669"/>
    <property type="project" value="TreeGrafter"/>
</dbReference>
<dbReference type="PROSITE" id="PS50868">
    <property type="entry name" value="POST_SET"/>
    <property type="match status" value="1"/>
</dbReference>
<proteinExistence type="predicted"/>
<feature type="region of interest" description="Disordered" evidence="15">
    <location>
        <begin position="329"/>
        <end position="356"/>
    </location>
</feature>
<feature type="region of interest" description="Disordered" evidence="15">
    <location>
        <begin position="111"/>
        <end position="193"/>
    </location>
</feature>
<evidence type="ECO:0008006" key="20">
    <source>
        <dbReference type="Google" id="ProtNLM"/>
    </source>
</evidence>
<dbReference type="InterPro" id="IPR003888">
    <property type="entry name" value="FYrich_N"/>
</dbReference>
<dbReference type="InterPro" id="IPR001965">
    <property type="entry name" value="Znf_PHD"/>
</dbReference>
<evidence type="ECO:0000256" key="10">
    <source>
        <dbReference type="ARBA" id="ARBA00022853"/>
    </source>
</evidence>
<dbReference type="SMART" id="SM00541">
    <property type="entry name" value="FYRN"/>
    <property type="match status" value="1"/>
</dbReference>
<dbReference type="PROSITE" id="PS50280">
    <property type="entry name" value="SET"/>
    <property type="match status" value="1"/>
</dbReference>
<feature type="compositionally biased region" description="Low complexity" evidence="15">
    <location>
        <begin position="602"/>
        <end position="615"/>
    </location>
</feature>
<keyword evidence="2" id="KW-0597">Phosphoprotein</keyword>
<keyword evidence="4" id="KW-0808">Transferase</keyword>
<evidence type="ECO:0000256" key="2">
    <source>
        <dbReference type="ARBA" id="ARBA00022553"/>
    </source>
</evidence>
<keyword evidence="9" id="KW-0862">Zinc</keyword>
<gene>
    <name evidence="19" type="ORF">OCBIM_22019734mg</name>
</gene>
<reference evidence="19" key="1">
    <citation type="submission" date="2015-07" db="EMBL/GenBank/DDBJ databases">
        <title>MeaNS - Measles Nucleotide Surveillance Program.</title>
        <authorList>
            <person name="Tran T."/>
            <person name="Druce J."/>
        </authorList>
    </citation>
    <scope>NUCLEOTIDE SEQUENCE</scope>
    <source>
        <strain evidence="19">UCB-OBI-ISO-001</strain>
        <tissue evidence="19">Gonad</tissue>
    </source>
</reference>
<feature type="compositionally biased region" description="Pro residues" evidence="15">
    <location>
        <begin position="114"/>
        <end position="147"/>
    </location>
</feature>
<dbReference type="SMART" id="SM00508">
    <property type="entry name" value="PostSET"/>
    <property type="match status" value="1"/>
</dbReference>
<evidence type="ECO:0000259" key="16">
    <source>
        <dbReference type="PROSITE" id="PS50280"/>
    </source>
</evidence>
<comment type="subcellular location">
    <subcellularLocation>
        <location evidence="1">Nucleus</location>
    </subcellularLocation>
</comment>